<evidence type="ECO:0000313" key="2">
    <source>
        <dbReference type="EMBL" id="AJF17083.1"/>
    </source>
</evidence>
<reference evidence="2" key="2">
    <citation type="journal article" date="2015" name="J. Antimicrob. Chemother.">
        <title>Characterization of a multidrug resistance plasmid from Enterococcus faecium that harbours a mobilized bcrABDR locus.</title>
        <authorList>
            <person name="Wang X.M."/>
            <person name="Li X.S."/>
            <person name="Wang Y.B."/>
            <person name="Wei F.S."/>
            <person name="Zhang S.M."/>
            <person name="Shang Y.H."/>
            <person name="Du X.D."/>
        </authorList>
    </citation>
    <scope>NUCLEOTIDE SEQUENCE</scope>
    <source>
        <strain evidence="2">P26</strain>
        <plasmid evidence="2">pXD5</plasmid>
    </source>
</reference>
<dbReference type="Gene3D" id="3.40.50.300">
    <property type="entry name" value="P-loop containing nucleotide triphosphate hydrolases"/>
    <property type="match status" value="1"/>
</dbReference>
<dbReference type="EMBL" id="KJ645709">
    <property type="protein sequence ID" value="AJF17083.1"/>
    <property type="molecule type" value="Genomic_DNA"/>
</dbReference>
<feature type="domain" description="TnsA endonuclease N-terminal" evidence="1">
    <location>
        <begin position="791"/>
        <end position="856"/>
    </location>
</feature>
<sequence length="868" mass="101545">MAKVNLDFSFFKYLSSFYGEHKSLIRKNYRDLTKKFLDYNDEEINSDAFLRRPQFEALETYIFLKEFFENKPMQQLVHEWHHKKGRFSEESNWITKSDATGQMSWYDMTEEEYQWFEEELSKYQTTYPNYIYALTMGLGKTILMATCIFYEFLLAKKWPNDTKYCHNVVVFAPDKTVLQSLREIQDMDKSLVVPKEYVNSLEADLKFHFLDDTSTILSTQDGSNFNIIISNNQKFIAKQKHKQVTPTESLFETSQKGTNNFFSKILGDVLGNPEIINESNIEINHRFSKLSRLPQIGVFIDEAHHLYGKELMDSIGDNKSKKSSSLRYTVNLLDGFLREQGTHVVACYNFTGTPYVQNQTLPEVVYAYGLSESIQKRYLKRADIVAYKEVREEGFLTDAITKFWNKYSDNLYEGLKPKMAIFASNIAEINEKILPEVKKILIQLGIPLDTILVNTEKSSNEEIRDFNNLDVLGTAGSQKQFIILVQKGREGWNCRSLFSVAMHRRPGKKVFVLQSTMRCLRSITDEQQTATIFLSEENRKILNEELASNYRANIEDLSKKSDREDYRVHVNPPEHKIDLKRVRTVYTLSEREIQQPLDFHLQERAEEMKDRWGQEVIEQKLASLSSTEKRTDFIDITNKYQYSNLTLIAEIARYLNFSPLEVQRILTESQDGLEQILFWSNTYKQVVYEILIPKIFEYKFKITKSQITEDNEVVLLKFPQGKNYYKFSGKPELVIMDSDKQLENYKTKSFHADTYVFDSKPERELFLQYLENDTVEEIFFTGMFTSKQGDFYIQYIDPEANSVRSYFPDFVVKKRDGSREIIEVKGDNKKDDPVVLAKKAATEEQAGQSGYSYRMILGSEIMNNNYEI</sequence>
<evidence type="ECO:0000259" key="1">
    <source>
        <dbReference type="Pfam" id="PF08722"/>
    </source>
</evidence>
<dbReference type="AlphaFoldDB" id="A0A0B5G5X1"/>
<organism evidence="2">
    <name type="scientific">Enterococcus faecium</name>
    <name type="common">Streptococcus faecium</name>
    <dbReference type="NCBI Taxonomy" id="1352"/>
    <lineage>
        <taxon>Bacteria</taxon>
        <taxon>Bacillati</taxon>
        <taxon>Bacillota</taxon>
        <taxon>Bacilli</taxon>
        <taxon>Lactobacillales</taxon>
        <taxon>Enterococcaceae</taxon>
        <taxon>Enterococcus</taxon>
    </lineage>
</organism>
<dbReference type="SUPFAM" id="SSF52540">
    <property type="entry name" value="P-loop containing nucleoside triphosphate hydrolases"/>
    <property type="match status" value="1"/>
</dbReference>
<dbReference type="InterPro" id="IPR027417">
    <property type="entry name" value="P-loop_NTPase"/>
</dbReference>
<proteinExistence type="predicted"/>
<accession>A0A0B5G5X1</accession>
<reference evidence="2" key="1">
    <citation type="submission" date="2014-03" db="EMBL/GenBank/DDBJ databases">
        <authorList>
            <person name="Du X.-D."/>
        </authorList>
    </citation>
    <scope>NUCLEOTIDE SEQUENCE</scope>
    <source>
        <strain evidence="2">P26</strain>
        <plasmid evidence="2">pXD5</plasmid>
    </source>
</reference>
<name>A0A0B5G5X1_ENTFC</name>
<dbReference type="Pfam" id="PF08722">
    <property type="entry name" value="Tn7_TnsA-like_N"/>
    <property type="match status" value="1"/>
</dbReference>
<dbReference type="InterPro" id="IPR014833">
    <property type="entry name" value="TnsA_N"/>
</dbReference>
<protein>
    <recommendedName>
        <fullName evidence="1">TnsA endonuclease N-terminal domain-containing protein</fullName>
    </recommendedName>
</protein>
<keyword evidence="2" id="KW-0614">Plasmid</keyword>
<dbReference type="RefSeq" id="WP_172686419.1">
    <property type="nucleotide sequence ID" value="NZ_KJ645709.1"/>
</dbReference>
<geneLocation type="plasmid" evidence="2">
    <name>pXD5</name>
</geneLocation>